<dbReference type="EMBL" id="MN740596">
    <property type="protein sequence ID" value="QHS78329.1"/>
    <property type="molecule type" value="Genomic_DNA"/>
</dbReference>
<evidence type="ECO:0000313" key="1">
    <source>
        <dbReference type="EMBL" id="QHS78329.1"/>
    </source>
</evidence>
<accession>A0A6C0AEZ0</accession>
<dbReference type="AlphaFoldDB" id="A0A6C0AEZ0"/>
<dbReference type="SUPFAM" id="SSF140860">
    <property type="entry name" value="Pseudo ankyrin repeat-like"/>
    <property type="match status" value="1"/>
</dbReference>
<reference evidence="1" key="1">
    <citation type="journal article" date="2020" name="Nature">
        <title>Giant virus diversity and host interactions through global metagenomics.</title>
        <authorList>
            <person name="Schulz F."/>
            <person name="Roux S."/>
            <person name="Paez-Espino D."/>
            <person name="Jungbluth S."/>
            <person name="Walsh D.A."/>
            <person name="Denef V.J."/>
            <person name="McMahon K.D."/>
            <person name="Konstantinidis K.T."/>
            <person name="Eloe-Fadrosh E.A."/>
            <person name="Kyrpides N.C."/>
            <person name="Woyke T."/>
        </authorList>
    </citation>
    <scope>NUCLEOTIDE SEQUENCE</scope>
    <source>
        <strain evidence="1">GVMAG-S-1021933-23</strain>
    </source>
</reference>
<proteinExistence type="predicted"/>
<organism evidence="1">
    <name type="scientific">viral metagenome</name>
    <dbReference type="NCBI Taxonomy" id="1070528"/>
    <lineage>
        <taxon>unclassified sequences</taxon>
        <taxon>metagenomes</taxon>
        <taxon>organismal metagenomes</taxon>
    </lineage>
</organism>
<sequence>MEIDLNLLEKPKYKYLKDSDFYKNLDLNCKEKIFILYICPIDEKNIDTFGKTIDFWCLNKIPSCFFQLISKKIKRDVKSIEYFLNSNIDSVRDTTYSIINKDIFYFIKKIINLNFFHILEIIFEKFKVQKGLFQSLIIFFIKKDNVEAINFLINKEKINYPEIYENRLNILLEISIKEGKFKCLKYFHEKGVSLRYKFNFIHKAIEKFENPEYQKCLNYYVENLEYETEFEKKYLDTIVEKLSLIKVE</sequence>
<protein>
    <submittedName>
        <fullName evidence="1">Uncharacterized protein</fullName>
    </submittedName>
</protein>
<name>A0A6C0AEZ0_9ZZZZ</name>